<dbReference type="PROSITE" id="PS51257">
    <property type="entry name" value="PROKAR_LIPOPROTEIN"/>
    <property type="match status" value="1"/>
</dbReference>
<feature type="transmembrane region" description="Helical" evidence="7">
    <location>
        <begin position="167"/>
        <end position="188"/>
    </location>
</feature>
<dbReference type="PANTHER" id="PTHR42718">
    <property type="entry name" value="MAJOR FACILITATOR SUPERFAMILY MULTIDRUG TRANSPORTER MFSC"/>
    <property type="match status" value="1"/>
</dbReference>
<dbReference type="SUPFAM" id="SSF103473">
    <property type="entry name" value="MFS general substrate transporter"/>
    <property type="match status" value="1"/>
</dbReference>
<evidence type="ECO:0000256" key="6">
    <source>
        <dbReference type="ARBA" id="ARBA00023136"/>
    </source>
</evidence>
<keyword evidence="6 7" id="KW-0472">Membrane</keyword>
<dbReference type="Gene3D" id="1.20.1250.20">
    <property type="entry name" value="MFS general substrate transporter like domains"/>
    <property type="match status" value="1"/>
</dbReference>
<dbReference type="InterPro" id="IPR020846">
    <property type="entry name" value="MFS_dom"/>
</dbReference>
<feature type="transmembrane region" description="Helical" evidence="7">
    <location>
        <begin position="427"/>
        <end position="447"/>
    </location>
</feature>
<comment type="caution">
    <text evidence="9">The sequence shown here is derived from an EMBL/GenBank/DDBJ whole genome shotgun (WGS) entry which is preliminary data.</text>
</comment>
<feature type="transmembrane region" description="Helical" evidence="7">
    <location>
        <begin position="299"/>
        <end position="320"/>
    </location>
</feature>
<keyword evidence="4 7" id="KW-0812">Transmembrane</keyword>
<dbReference type="GO" id="GO:0005886">
    <property type="term" value="C:plasma membrane"/>
    <property type="evidence" value="ECO:0007669"/>
    <property type="project" value="UniProtKB-SubCell"/>
</dbReference>
<feature type="transmembrane region" description="Helical" evidence="7">
    <location>
        <begin position="50"/>
        <end position="70"/>
    </location>
</feature>
<feature type="transmembrane region" description="Helical" evidence="7">
    <location>
        <begin position="265"/>
        <end position="287"/>
    </location>
</feature>
<name>A0A2A5S455_9LACT</name>
<protein>
    <submittedName>
        <fullName evidence="9">MDR permease-like</fullName>
    </submittedName>
</protein>
<feature type="domain" description="Major facilitator superfamily (MFS) profile" evidence="8">
    <location>
        <begin position="13"/>
        <end position="450"/>
    </location>
</feature>
<evidence type="ECO:0000256" key="5">
    <source>
        <dbReference type="ARBA" id="ARBA00022989"/>
    </source>
</evidence>
<dbReference type="Proteomes" id="UP000242246">
    <property type="component" value="Unassembled WGS sequence"/>
</dbReference>
<dbReference type="EMBL" id="JXJX01000001">
    <property type="protein sequence ID" value="PCS08279.1"/>
    <property type="molecule type" value="Genomic_DNA"/>
</dbReference>
<accession>A0A2A5S455</accession>
<dbReference type="PANTHER" id="PTHR42718:SF46">
    <property type="entry name" value="BLR6921 PROTEIN"/>
    <property type="match status" value="1"/>
</dbReference>
<reference evidence="9 10" key="1">
    <citation type="submission" date="2014-12" db="EMBL/GenBank/DDBJ databases">
        <title>Draft genome sequences of 10 type strains of Lactococcus.</title>
        <authorList>
            <person name="Sun Z."/>
            <person name="Zhong Z."/>
            <person name="Liu W."/>
            <person name="Zhang W."/>
            <person name="Zhang H."/>
        </authorList>
    </citation>
    <scope>NUCLEOTIDE SEQUENCE [LARGE SCALE GENOMIC DNA]</scope>
    <source>
        <strain evidence="9 10">DSM 20686</strain>
    </source>
</reference>
<evidence type="ECO:0000259" key="8">
    <source>
        <dbReference type="PROSITE" id="PS50850"/>
    </source>
</evidence>
<feature type="transmembrane region" description="Helical" evidence="7">
    <location>
        <begin position="82"/>
        <end position="102"/>
    </location>
</feature>
<evidence type="ECO:0000256" key="7">
    <source>
        <dbReference type="SAM" id="Phobius"/>
    </source>
</evidence>
<feature type="transmembrane region" description="Helical" evidence="7">
    <location>
        <begin position="108"/>
        <end position="126"/>
    </location>
</feature>
<dbReference type="PROSITE" id="PS50850">
    <property type="entry name" value="MFS"/>
    <property type="match status" value="1"/>
</dbReference>
<keyword evidence="5 7" id="KW-1133">Transmembrane helix</keyword>
<feature type="transmembrane region" description="Helical" evidence="7">
    <location>
        <begin position="200"/>
        <end position="220"/>
    </location>
</feature>
<dbReference type="InterPro" id="IPR036259">
    <property type="entry name" value="MFS_trans_sf"/>
</dbReference>
<keyword evidence="2" id="KW-0813">Transport</keyword>
<dbReference type="Gene3D" id="1.20.1720.10">
    <property type="entry name" value="Multidrug resistance protein D"/>
    <property type="match status" value="1"/>
</dbReference>
<evidence type="ECO:0000256" key="2">
    <source>
        <dbReference type="ARBA" id="ARBA00022448"/>
    </source>
</evidence>
<dbReference type="Pfam" id="PF07690">
    <property type="entry name" value="MFS_1"/>
    <property type="match status" value="2"/>
</dbReference>
<sequence>MQKNKIISFNSLIIFLACTGMFLSTLDTGIMTIALPFLTKYFHTTPTITTLSISGYTMTLAAVIMLLGVLSDQIGKLKISMFGLTIFGLSSLLAGYATNINALICFRIIQGIGAAGVQATAIALITTHIDKKHLQAAIGTLGIAIGLGPVLGPTVGGVLLFMGSWRWIFWINVPIIIVSLMVNAYLLKHIKEETRQSQKIDSLGAAFISGTILTLLSGLSIIQTNLAVGSLLLITALILLVLLLKIEKQKNQGLLNLNVYQNSPGLGLFLLQTTTFGFTSALIFLFPPFLLEKILGVNYGMAGLFILGTPIGLVIFSRISSKHNNGTKSKQFVSLGLLLMGLSFLLLFLCHHFLTPYLVTLFLLLYGVGGGCFQPANIALITSAVPNTIQGEISSLQRMLQNMGIAIGASIGGLILSVNFSKVDNMTIGWLIGILALAIMSTISLTFQDK</sequence>
<feature type="transmembrane region" description="Helical" evidence="7">
    <location>
        <begin position="360"/>
        <end position="382"/>
    </location>
</feature>
<feature type="transmembrane region" description="Helical" evidence="7">
    <location>
        <begin position="403"/>
        <end position="421"/>
    </location>
</feature>
<dbReference type="RefSeq" id="WP_068159772.1">
    <property type="nucleotide sequence ID" value="NZ_JXJX01000001.1"/>
</dbReference>
<dbReference type="GO" id="GO:0022857">
    <property type="term" value="F:transmembrane transporter activity"/>
    <property type="evidence" value="ECO:0007669"/>
    <property type="project" value="InterPro"/>
</dbReference>
<feature type="transmembrane region" description="Helical" evidence="7">
    <location>
        <begin position="226"/>
        <end position="244"/>
    </location>
</feature>
<dbReference type="CDD" id="cd17321">
    <property type="entry name" value="MFS_MMR_MDR_like"/>
    <property type="match status" value="1"/>
</dbReference>
<organism evidence="9 10">
    <name type="scientific">Pseudolactococcus plantarum</name>
    <dbReference type="NCBI Taxonomy" id="1365"/>
    <lineage>
        <taxon>Bacteria</taxon>
        <taxon>Bacillati</taxon>
        <taxon>Bacillota</taxon>
        <taxon>Bacilli</taxon>
        <taxon>Lactobacillales</taxon>
        <taxon>Streptococcaceae</taxon>
        <taxon>Pseudolactococcus</taxon>
    </lineage>
</organism>
<evidence type="ECO:0000256" key="3">
    <source>
        <dbReference type="ARBA" id="ARBA00022475"/>
    </source>
</evidence>
<dbReference type="InterPro" id="IPR011701">
    <property type="entry name" value="MFS"/>
</dbReference>
<comment type="subcellular location">
    <subcellularLocation>
        <location evidence="1">Cell membrane</location>
        <topology evidence="1">Multi-pass membrane protein</topology>
    </subcellularLocation>
</comment>
<evidence type="ECO:0000256" key="4">
    <source>
        <dbReference type="ARBA" id="ARBA00022692"/>
    </source>
</evidence>
<keyword evidence="3" id="KW-1003">Cell membrane</keyword>
<feature type="transmembrane region" description="Helical" evidence="7">
    <location>
        <begin position="332"/>
        <end position="354"/>
    </location>
</feature>
<gene>
    <name evidence="9" type="ORF">RU87_GL000102</name>
</gene>
<evidence type="ECO:0000256" key="1">
    <source>
        <dbReference type="ARBA" id="ARBA00004651"/>
    </source>
</evidence>
<dbReference type="OrthoDB" id="9812221at2"/>
<dbReference type="AlphaFoldDB" id="A0A2A5S455"/>
<evidence type="ECO:0000313" key="9">
    <source>
        <dbReference type="EMBL" id="PCS08279.1"/>
    </source>
</evidence>
<feature type="transmembrane region" description="Helical" evidence="7">
    <location>
        <begin position="138"/>
        <end position="161"/>
    </location>
</feature>
<proteinExistence type="predicted"/>
<keyword evidence="10" id="KW-1185">Reference proteome</keyword>
<feature type="transmembrane region" description="Helical" evidence="7">
    <location>
        <begin position="12"/>
        <end position="38"/>
    </location>
</feature>
<dbReference type="STRING" id="1348632.GCA_001591745_00121"/>
<dbReference type="PRINTS" id="PR01036">
    <property type="entry name" value="TCRTETB"/>
</dbReference>
<evidence type="ECO:0000313" key="10">
    <source>
        <dbReference type="Proteomes" id="UP000242246"/>
    </source>
</evidence>